<reference evidence="2 3" key="1">
    <citation type="journal article" date="2011" name="PLoS ONE">
        <title>The entomopathogenic bacterial endosymbionts xenorhabdus and photorhabdus: convergent lifestyles from divergent genomes.</title>
        <authorList>
            <person name="Chaston J.M."/>
            <person name="Suen G."/>
            <person name="Tucker S.L."/>
            <person name="Andersen A.W."/>
            <person name="Bhasin A."/>
            <person name="Bode E."/>
            <person name="Bode H.B."/>
            <person name="Brachmann A.O."/>
            <person name="Cowles C.E."/>
            <person name="Cowles K.N."/>
            <person name="Darby C."/>
            <person name="de Leon L."/>
            <person name="Drace K."/>
            <person name="Du Z."/>
            <person name="Givaudan A."/>
            <person name="Herbert Tran E.E."/>
            <person name="Jewell K.A."/>
            <person name="Knack J.J."/>
            <person name="Krasomil-Osterfeld K.C."/>
            <person name="Kukor R."/>
            <person name="Lanois A."/>
            <person name="Latreille P."/>
            <person name="Leimgruber N.K."/>
            <person name="Lipke C.M."/>
            <person name="Liu R."/>
            <person name="Lu X."/>
            <person name="Martens E.C."/>
            <person name="Marri P.R."/>
            <person name="Medigue C."/>
            <person name="Menard M.L."/>
            <person name="Miller N.M."/>
            <person name="Morales-Soto N."/>
            <person name="Norton S."/>
            <person name="Ogier J.C."/>
            <person name="Orchard S.S."/>
            <person name="Park D."/>
            <person name="Park Y."/>
            <person name="Qurollo B.A."/>
            <person name="Sugar D.R."/>
            <person name="Richards G.R."/>
            <person name="Rouy Z."/>
            <person name="Slominski B."/>
            <person name="Slominski K."/>
            <person name="Snyder H."/>
            <person name="Tjaden B.C."/>
            <person name="van der Hoeven R."/>
            <person name="Welch R.D."/>
            <person name="Wheeler C."/>
            <person name="Xiang B."/>
            <person name="Barbazuk B."/>
            <person name="Gaudriault S."/>
            <person name="Goodner B."/>
            <person name="Slater S.C."/>
            <person name="Forst S."/>
            <person name="Goldman B.S."/>
            <person name="Goodrich-Blair H."/>
        </authorList>
    </citation>
    <scope>NUCLEOTIDE SEQUENCE [LARGE SCALE GENOMIC DNA]</scope>
    <source>
        <strain evidence="3">ATCC 19061 / DSM 3370 / CCUG 14189 / LMG 1036 / NCIMB 9965 / AN6</strain>
    </source>
</reference>
<evidence type="ECO:0000313" key="3">
    <source>
        <dbReference type="Proteomes" id="UP000008075"/>
    </source>
</evidence>
<keyword evidence="1" id="KW-0472">Membrane</keyword>
<feature type="transmembrane region" description="Helical" evidence="1">
    <location>
        <begin position="7"/>
        <end position="26"/>
    </location>
</feature>
<gene>
    <name evidence="2" type="ordered locus">XNC1_1981</name>
</gene>
<dbReference type="KEGG" id="xne:XNC1_1981"/>
<dbReference type="Proteomes" id="UP000008075">
    <property type="component" value="Chromosome"/>
</dbReference>
<protein>
    <submittedName>
        <fullName evidence="2">Uncharacterized protein</fullName>
    </submittedName>
</protein>
<keyword evidence="1" id="KW-1133">Transmembrane helix</keyword>
<accession>D3VDX4</accession>
<evidence type="ECO:0000313" key="2">
    <source>
        <dbReference type="EMBL" id="CBJ90041.1"/>
    </source>
</evidence>
<organism evidence="2 3">
    <name type="scientific">Xenorhabdus nematophila (strain ATCC 19061 / DSM 3370 / CCUG 14189 / LMG 1036 / NCIMB 9965 / AN6)</name>
    <dbReference type="NCBI Taxonomy" id="406817"/>
    <lineage>
        <taxon>Bacteria</taxon>
        <taxon>Pseudomonadati</taxon>
        <taxon>Pseudomonadota</taxon>
        <taxon>Gammaproteobacteria</taxon>
        <taxon>Enterobacterales</taxon>
        <taxon>Morganellaceae</taxon>
        <taxon>Xenorhabdus</taxon>
    </lineage>
</organism>
<keyword evidence="3" id="KW-1185">Reference proteome</keyword>
<sequence length="44" mass="5353">MYPLKKYPHYCAVSYTQLCILLFFYMNYFKFIEAALENISFKIS</sequence>
<evidence type="ECO:0000256" key="1">
    <source>
        <dbReference type="SAM" id="Phobius"/>
    </source>
</evidence>
<dbReference type="EMBL" id="FN667742">
    <property type="protein sequence ID" value="CBJ90041.1"/>
    <property type="molecule type" value="Genomic_DNA"/>
</dbReference>
<name>D3VDX4_XENNA</name>
<dbReference type="STRING" id="406817.XNC1_1981"/>
<dbReference type="HOGENOM" id="CLU_3224063_0_0_6"/>
<proteinExistence type="predicted"/>
<keyword evidence="1" id="KW-0812">Transmembrane</keyword>
<dbReference type="AlphaFoldDB" id="D3VDX4"/>